<dbReference type="GO" id="GO:0016020">
    <property type="term" value="C:membrane"/>
    <property type="evidence" value="ECO:0007669"/>
    <property type="project" value="TreeGrafter"/>
</dbReference>
<dbReference type="PATRIC" id="fig|69.6.peg.409"/>
<dbReference type="Pfam" id="PF00561">
    <property type="entry name" value="Abhydrolase_1"/>
    <property type="match status" value="1"/>
</dbReference>
<proteinExistence type="predicted"/>
<dbReference type="PRINTS" id="PR00111">
    <property type="entry name" value="ABHYDROLASE"/>
</dbReference>
<dbReference type="OrthoDB" id="9780765at2"/>
<dbReference type="EMBL" id="CP013140">
    <property type="protein sequence ID" value="ALN55770.1"/>
    <property type="molecule type" value="Genomic_DNA"/>
</dbReference>
<dbReference type="AlphaFoldDB" id="A0A0S2DB98"/>
<keyword evidence="1" id="KW-0378">Hydrolase</keyword>
<dbReference type="PANTHER" id="PTHR43798">
    <property type="entry name" value="MONOACYLGLYCEROL LIPASE"/>
    <property type="match status" value="1"/>
</dbReference>
<organism evidence="1 2">
    <name type="scientific">Lysobacter enzymogenes</name>
    <dbReference type="NCBI Taxonomy" id="69"/>
    <lineage>
        <taxon>Bacteria</taxon>
        <taxon>Pseudomonadati</taxon>
        <taxon>Pseudomonadota</taxon>
        <taxon>Gammaproteobacteria</taxon>
        <taxon>Lysobacterales</taxon>
        <taxon>Lysobacteraceae</taxon>
        <taxon>Lysobacter</taxon>
    </lineage>
</organism>
<dbReference type="PANTHER" id="PTHR43798:SF33">
    <property type="entry name" value="HYDROLASE, PUTATIVE (AFU_ORTHOLOGUE AFUA_2G14860)-RELATED"/>
    <property type="match status" value="1"/>
</dbReference>
<gene>
    <name evidence="1" type="ORF">GLE_0412</name>
</gene>
<name>A0A0S2DB98_LYSEN</name>
<evidence type="ECO:0000313" key="1">
    <source>
        <dbReference type="EMBL" id="ALN55770.1"/>
    </source>
</evidence>
<dbReference type="InterPro" id="IPR029058">
    <property type="entry name" value="AB_hydrolase_fold"/>
</dbReference>
<dbReference type="InterPro" id="IPR050266">
    <property type="entry name" value="AB_hydrolase_sf"/>
</dbReference>
<accession>A0A0S2DB98</accession>
<dbReference type="SUPFAM" id="SSF53474">
    <property type="entry name" value="alpha/beta-Hydrolases"/>
    <property type="match status" value="1"/>
</dbReference>
<dbReference type="GO" id="GO:0016787">
    <property type="term" value="F:hydrolase activity"/>
    <property type="evidence" value="ECO:0007669"/>
    <property type="project" value="UniProtKB-KW"/>
</dbReference>
<dbReference type="Gene3D" id="3.40.50.1820">
    <property type="entry name" value="alpha/beta hydrolase"/>
    <property type="match status" value="1"/>
</dbReference>
<reference evidence="1 2" key="1">
    <citation type="submission" date="2015-11" db="EMBL/GenBank/DDBJ databases">
        <title>Genome sequences of Lysobacter enzymogenes strain C3 and Lysobacter antibioticus ATCC 29479.</title>
        <authorList>
            <person name="Kobayashi D.Y."/>
        </authorList>
    </citation>
    <scope>NUCLEOTIDE SEQUENCE [LARGE SCALE GENOMIC DNA]</scope>
    <source>
        <strain evidence="1 2">C3</strain>
    </source>
</reference>
<dbReference type="Proteomes" id="UP000061569">
    <property type="component" value="Chromosome"/>
</dbReference>
<dbReference type="KEGG" id="lez:GLE_0412"/>
<sequence length="344" mass="37771">MKRRALLSACAAAAGWALLPGCRTIGGDGSGGERAPRLDAAAFHASRRLVPTRFGRIACVERGSGPAALFVHGFPLNGFQWRGALERLSPQRRCIAPDLLGLGYSEASARQDLSPQAQSDMLAALLDELAVSEVDLIANDSGGTVAQLLLVRHPGRVRSLILTNCDVHENSPPPQMRNSIQKARDGVYDQKLERHLQDRAYARSAQGIGGSAYTDPASFSDEAIEYYLAPLLASPLRRQQLNRHLAAFEPNPLLAIEPALRRCRVPTRMLWGDADPLFPMRWAQWLDRTLPGSRGVRRVEGGRLFWPEERPDLLADEARALWGLGQPSEARTRANEPFPRIPAS</sequence>
<dbReference type="STRING" id="69.GLE_0412"/>
<protein>
    <submittedName>
        <fullName evidence="1">Hydrolase, alpha/beta hydrolase fold family protein</fullName>
    </submittedName>
</protein>
<evidence type="ECO:0000313" key="2">
    <source>
        <dbReference type="Proteomes" id="UP000061569"/>
    </source>
</evidence>
<dbReference type="InterPro" id="IPR000073">
    <property type="entry name" value="AB_hydrolase_1"/>
</dbReference>